<keyword evidence="2" id="KW-1185">Reference proteome</keyword>
<accession>A0A074JNL8</accession>
<proteinExistence type="predicted"/>
<dbReference type="EMBL" id="AUNB01000042">
    <property type="protein sequence ID" value="KEO57183.1"/>
    <property type="molecule type" value="Genomic_DNA"/>
</dbReference>
<organism evidence="1 2">
    <name type="scientific">Thioclava indica</name>
    <dbReference type="NCBI Taxonomy" id="1353528"/>
    <lineage>
        <taxon>Bacteria</taxon>
        <taxon>Pseudomonadati</taxon>
        <taxon>Pseudomonadota</taxon>
        <taxon>Alphaproteobacteria</taxon>
        <taxon>Rhodobacterales</taxon>
        <taxon>Paracoccaceae</taxon>
        <taxon>Thioclava</taxon>
    </lineage>
</organism>
<evidence type="ECO:0000313" key="2">
    <source>
        <dbReference type="Proteomes" id="UP000027471"/>
    </source>
</evidence>
<gene>
    <name evidence="1" type="ORF">DT23_17090</name>
</gene>
<sequence>MGRYQIALHGVGKLEETRFHDAVEQLFSPIDNPRHIIATTSGLFRRRYQYFPVPERFERNKTLAATFWKHWQGYVGRGQLVYTRTVWGRGALQAARLSSADRKVKTNMQWR</sequence>
<comment type="caution">
    <text evidence="1">The sequence shown here is derived from an EMBL/GenBank/DDBJ whole genome shotgun (WGS) entry which is preliminary data.</text>
</comment>
<reference evidence="1 2" key="1">
    <citation type="journal article" date="2015" name="Antonie Van Leeuwenhoek">
        <title>Thioclava indica sp. nov., isolated from surface seawater of the Indian Ocean.</title>
        <authorList>
            <person name="Liu Y."/>
            <person name="Lai Q."/>
            <person name="Du J."/>
            <person name="Xu H."/>
            <person name="Jiang L."/>
            <person name="Shao Z."/>
        </authorList>
    </citation>
    <scope>NUCLEOTIDE SEQUENCE [LARGE SCALE GENOMIC DNA]</scope>
    <source>
        <strain evidence="1 2">DT23-4</strain>
    </source>
</reference>
<name>A0A074JNL8_9RHOB</name>
<evidence type="ECO:0000313" key="1">
    <source>
        <dbReference type="EMBL" id="KEO57183.1"/>
    </source>
</evidence>
<dbReference type="AlphaFoldDB" id="A0A074JNL8"/>
<protein>
    <submittedName>
        <fullName evidence="1">Uncharacterized protein</fullName>
    </submittedName>
</protein>
<dbReference type="RefSeq" id="WP_156023946.1">
    <property type="nucleotide sequence ID" value="NZ_AUNB01000042.1"/>
</dbReference>
<dbReference type="Proteomes" id="UP000027471">
    <property type="component" value="Unassembled WGS sequence"/>
</dbReference>
<dbReference type="eggNOG" id="COG1061">
    <property type="taxonomic scope" value="Bacteria"/>
</dbReference>
<dbReference type="OrthoDB" id="9758243at2"/>
<dbReference type="STRING" id="1353528.DT23_17090"/>